<evidence type="ECO:0000313" key="3">
    <source>
        <dbReference type="Proteomes" id="UP000583800"/>
    </source>
</evidence>
<keyword evidence="1" id="KW-1133">Transmembrane helix</keyword>
<feature type="transmembrane region" description="Helical" evidence="1">
    <location>
        <begin position="40"/>
        <end position="60"/>
    </location>
</feature>
<gene>
    <name evidence="2" type="ORF">FHU36_002908</name>
</gene>
<comment type="caution">
    <text evidence="2">The sequence shown here is derived from an EMBL/GenBank/DDBJ whole genome shotgun (WGS) entry which is preliminary data.</text>
</comment>
<protein>
    <submittedName>
        <fullName evidence="2">Uncharacterized protein</fullName>
    </submittedName>
</protein>
<name>A0A7X0EYF8_9ACTN</name>
<dbReference type="SUPFAM" id="SSF69304">
    <property type="entry name" value="Tricorn protease N-terminal domain"/>
    <property type="match status" value="1"/>
</dbReference>
<reference evidence="2 3" key="1">
    <citation type="submission" date="2020-08" db="EMBL/GenBank/DDBJ databases">
        <title>Sequencing the genomes of 1000 actinobacteria strains.</title>
        <authorList>
            <person name="Klenk H.-P."/>
        </authorList>
    </citation>
    <scope>NUCLEOTIDE SEQUENCE [LARGE SCALE GENOMIC DNA]</scope>
    <source>
        <strain evidence="2 3">DSM 45913</strain>
    </source>
</reference>
<dbReference type="Proteomes" id="UP000583800">
    <property type="component" value="Unassembled WGS sequence"/>
</dbReference>
<accession>A0A7X0EYF8</accession>
<proteinExistence type="predicted"/>
<dbReference type="EMBL" id="JACHJB010000001">
    <property type="protein sequence ID" value="MBB6346399.1"/>
    <property type="molecule type" value="Genomic_DNA"/>
</dbReference>
<sequence>MRSEEDLIRTLRTAAGHAGSDGLARAVAARRRVRRVRQRMQMVLAAAAVVVVAGATAAVLSRGGEQVRPAVTVTTVPATPTSREAVAGQKIRPAAEVWPEAVFTMPAEAAGGWKYRPVTGLGPTEVLLSAESSFEKAGRLEVYDSAAKSARVLGDVPAPEGVKGYFVQDFEVGEQHIAWYGTTPNTPDKWSDFWIMPRAGGTAKRVGEVTGPMSEVDRIGVTDDSVVWSVEQGGVYRMPLTGGTPERVADELHLMSWPLAAGYAKDGESGRKSQDRVVNLETGQTVTVPAPAGVTFLTCGPVWCYGAGDDRTIVQRHDGSDRRDLPAAVRLHGMSELLGDRFALLTPYRSGDPAKVYAPLVATYDPVTGLMGGMSRMPSDGGGAGFGRGISSSPTTIVYWDEDVRSSLVCTTKGRGKQCETKQRGGGKELTIVNLAAVTAGSG</sequence>
<dbReference type="RefSeq" id="WP_185084183.1">
    <property type="nucleotide sequence ID" value="NZ_JACHJB010000001.1"/>
</dbReference>
<evidence type="ECO:0000313" key="2">
    <source>
        <dbReference type="EMBL" id="MBB6346399.1"/>
    </source>
</evidence>
<keyword evidence="3" id="KW-1185">Reference proteome</keyword>
<keyword evidence="1" id="KW-0812">Transmembrane</keyword>
<keyword evidence="1" id="KW-0472">Membrane</keyword>
<organism evidence="2 3">
    <name type="scientific">Nonomuraea muscovyensis</name>
    <dbReference type="NCBI Taxonomy" id="1124761"/>
    <lineage>
        <taxon>Bacteria</taxon>
        <taxon>Bacillati</taxon>
        <taxon>Actinomycetota</taxon>
        <taxon>Actinomycetes</taxon>
        <taxon>Streptosporangiales</taxon>
        <taxon>Streptosporangiaceae</taxon>
        <taxon>Nonomuraea</taxon>
    </lineage>
</organism>
<evidence type="ECO:0000256" key="1">
    <source>
        <dbReference type="SAM" id="Phobius"/>
    </source>
</evidence>
<dbReference type="AlphaFoldDB" id="A0A7X0EYF8"/>